<dbReference type="Proteomes" id="UP001085076">
    <property type="component" value="Miscellaneous, Linkage group lg03"/>
</dbReference>
<reference evidence="2" key="2">
    <citation type="journal article" date="2022" name="Hortic Res">
        <title>The genome of Dioscorea zingiberensis sheds light on the biosynthesis, origin and evolution of the medicinally important diosgenin saponins.</title>
        <authorList>
            <person name="Li Y."/>
            <person name="Tan C."/>
            <person name="Li Z."/>
            <person name="Guo J."/>
            <person name="Li S."/>
            <person name="Chen X."/>
            <person name="Wang C."/>
            <person name="Dai X."/>
            <person name="Yang H."/>
            <person name="Song W."/>
            <person name="Hou L."/>
            <person name="Xu J."/>
            <person name="Tong Z."/>
            <person name="Xu A."/>
            <person name="Yuan X."/>
            <person name="Wang W."/>
            <person name="Yang Q."/>
            <person name="Chen L."/>
            <person name="Sun Z."/>
            <person name="Wang K."/>
            <person name="Pan B."/>
            <person name="Chen J."/>
            <person name="Bao Y."/>
            <person name="Liu F."/>
            <person name="Qi X."/>
            <person name="Gang D.R."/>
            <person name="Wen J."/>
            <person name="Li J."/>
        </authorList>
    </citation>
    <scope>NUCLEOTIDE SEQUENCE</scope>
    <source>
        <strain evidence="2">Dzin_1.0</strain>
    </source>
</reference>
<reference evidence="2" key="1">
    <citation type="submission" date="2021-03" db="EMBL/GenBank/DDBJ databases">
        <authorList>
            <person name="Li Z."/>
            <person name="Yang C."/>
        </authorList>
    </citation>
    <scope>NUCLEOTIDE SEQUENCE</scope>
    <source>
        <strain evidence="2">Dzin_1.0</strain>
        <tissue evidence="2">Leaf</tissue>
    </source>
</reference>
<accession>A0A9D5CTC1</accession>
<evidence type="ECO:0000256" key="1">
    <source>
        <dbReference type="SAM" id="MobiDB-lite"/>
    </source>
</evidence>
<organism evidence="2 3">
    <name type="scientific">Dioscorea zingiberensis</name>
    <dbReference type="NCBI Taxonomy" id="325984"/>
    <lineage>
        <taxon>Eukaryota</taxon>
        <taxon>Viridiplantae</taxon>
        <taxon>Streptophyta</taxon>
        <taxon>Embryophyta</taxon>
        <taxon>Tracheophyta</taxon>
        <taxon>Spermatophyta</taxon>
        <taxon>Magnoliopsida</taxon>
        <taxon>Liliopsida</taxon>
        <taxon>Dioscoreales</taxon>
        <taxon>Dioscoreaceae</taxon>
        <taxon>Dioscorea</taxon>
    </lineage>
</organism>
<gene>
    <name evidence="2" type="ORF">J5N97_014096</name>
</gene>
<dbReference type="EMBL" id="JAGGNH010000003">
    <property type="protein sequence ID" value="KAJ0978622.1"/>
    <property type="molecule type" value="Genomic_DNA"/>
</dbReference>
<sequence length="109" mass="11788">MTLVEEEVTEGSTTHAGGTSTTTATHKTHPMACLSLKASPKTGTGKQAHPYPGAALKKNNPVRERVSFAETVARELKKTFVVEALTTPGVHQSKSSDEDEGWQDVHFKR</sequence>
<name>A0A9D5CTC1_9LILI</name>
<feature type="region of interest" description="Disordered" evidence="1">
    <location>
        <begin position="1"/>
        <end position="59"/>
    </location>
</feature>
<feature type="region of interest" description="Disordered" evidence="1">
    <location>
        <begin position="86"/>
        <end position="109"/>
    </location>
</feature>
<evidence type="ECO:0000313" key="3">
    <source>
        <dbReference type="Proteomes" id="UP001085076"/>
    </source>
</evidence>
<feature type="compositionally biased region" description="Low complexity" evidence="1">
    <location>
        <begin position="10"/>
        <end position="25"/>
    </location>
</feature>
<proteinExistence type="predicted"/>
<protein>
    <submittedName>
        <fullName evidence="2">Uncharacterized protein</fullName>
    </submittedName>
</protein>
<keyword evidence="3" id="KW-1185">Reference proteome</keyword>
<dbReference type="AlphaFoldDB" id="A0A9D5CTC1"/>
<comment type="caution">
    <text evidence="2">The sequence shown here is derived from an EMBL/GenBank/DDBJ whole genome shotgun (WGS) entry which is preliminary data.</text>
</comment>
<evidence type="ECO:0000313" key="2">
    <source>
        <dbReference type="EMBL" id="KAJ0978622.1"/>
    </source>
</evidence>